<feature type="signal peptide" evidence="1">
    <location>
        <begin position="1"/>
        <end position="34"/>
    </location>
</feature>
<sequence length="99" mass="9962">MGEMLLHAPRRSSLLLAVCWCSRLLLLFPVPASAMPLCTDSRAPVPMNGTMGFCGGGGGGGSTCCGASADAALRKQFEAMNVSDAACAGVVKSVLCAAP</sequence>
<comment type="caution">
    <text evidence="2">The sequence shown here is derived from an EMBL/GenBank/DDBJ whole genome shotgun (WGS) entry which is preliminary data.</text>
</comment>
<dbReference type="Proteomes" id="UP000729402">
    <property type="component" value="Unassembled WGS sequence"/>
</dbReference>
<evidence type="ECO:0000313" key="3">
    <source>
        <dbReference type="Proteomes" id="UP000729402"/>
    </source>
</evidence>
<dbReference type="OrthoDB" id="10266706at2759"/>
<keyword evidence="1" id="KW-0732">Signal</keyword>
<evidence type="ECO:0000313" key="2">
    <source>
        <dbReference type="EMBL" id="KAG8097845.1"/>
    </source>
</evidence>
<accession>A0A8J5WXB7</accession>
<feature type="chain" id="PRO_5035243970" evidence="1">
    <location>
        <begin position="35"/>
        <end position="99"/>
    </location>
</feature>
<evidence type="ECO:0000256" key="1">
    <source>
        <dbReference type="SAM" id="SignalP"/>
    </source>
</evidence>
<name>A0A8J5WXB7_ZIZPA</name>
<reference evidence="2" key="2">
    <citation type="submission" date="2021-02" db="EMBL/GenBank/DDBJ databases">
        <authorList>
            <person name="Kimball J.A."/>
            <person name="Haas M.W."/>
            <person name="Macchietto M."/>
            <person name="Kono T."/>
            <person name="Duquette J."/>
            <person name="Shao M."/>
        </authorList>
    </citation>
    <scope>NUCLEOTIDE SEQUENCE</scope>
    <source>
        <tissue evidence="2">Fresh leaf tissue</tissue>
    </source>
</reference>
<dbReference type="AlphaFoldDB" id="A0A8J5WXB7"/>
<gene>
    <name evidence="2" type="ORF">GUJ93_ZPchr0013g34751</name>
</gene>
<keyword evidence="3" id="KW-1185">Reference proteome</keyword>
<proteinExistence type="predicted"/>
<protein>
    <submittedName>
        <fullName evidence="2">Uncharacterized protein</fullName>
    </submittedName>
</protein>
<organism evidence="2 3">
    <name type="scientific">Zizania palustris</name>
    <name type="common">Northern wild rice</name>
    <dbReference type="NCBI Taxonomy" id="103762"/>
    <lineage>
        <taxon>Eukaryota</taxon>
        <taxon>Viridiplantae</taxon>
        <taxon>Streptophyta</taxon>
        <taxon>Embryophyta</taxon>
        <taxon>Tracheophyta</taxon>
        <taxon>Spermatophyta</taxon>
        <taxon>Magnoliopsida</taxon>
        <taxon>Liliopsida</taxon>
        <taxon>Poales</taxon>
        <taxon>Poaceae</taxon>
        <taxon>BOP clade</taxon>
        <taxon>Oryzoideae</taxon>
        <taxon>Oryzeae</taxon>
        <taxon>Zizaniinae</taxon>
        <taxon>Zizania</taxon>
    </lineage>
</organism>
<reference evidence="2" key="1">
    <citation type="journal article" date="2021" name="bioRxiv">
        <title>Whole Genome Assembly and Annotation of Northern Wild Rice, Zizania palustris L., Supports a Whole Genome Duplication in the Zizania Genus.</title>
        <authorList>
            <person name="Haas M."/>
            <person name="Kono T."/>
            <person name="Macchietto M."/>
            <person name="Millas R."/>
            <person name="McGilp L."/>
            <person name="Shao M."/>
            <person name="Duquette J."/>
            <person name="Hirsch C.N."/>
            <person name="Kimball J."/>
        </authorList>
    </citation>
    <scope>NUCLEOTIDE SEQUENCE</scope>
    <source>
        <tissue evidence="2">Fresh leaf tissue</tissue>
    </source>
</reference>
<dbReference type="EMBL" id="JAAALK010000079">
    <property type="protein sequence ID" value="KAG8097845.1"/>
    <property type="molecule type" value="Genomic_DNA"/>
</dbReference>